<dbReference type="Proteomes" id="UP000664169">
    <property type="component" value="Unassembled WGS sequence"/>
</dbReference>
<dbReference type="PANTHER" id="PTHR11742">
    <property type="entry name" value="MANNOSYL-OLIGOSACCHARIDE ALPHA-1,2-MANNOSIDASE-RELATED"/>
    <property type="match status" value="1"/>
</dbReference>
<evidence type="ECO:0000256" key="6">
    <source>
        <dbReference type="PIRSR" id="PIRSR601382-2"/>
    </source>
</evidence>
<comment type="caution">
    <text evidence="9">The sequence shown here is derived from an EMBL/GenBank/DDBJ whole genome shotgun (WGS) entry which is preliminary data.</text>
</comment>
<dbReference type="GO" id="GO:0036503">
    <property type="term" value="P:ERAD pathway"/>
    <property type="evidence" value="ECO:0007669"/>
    <property type="project" value="UniProtKB-ARBA"/>
</dbReference>
<protein>
    <recommendedName>
        <fullName evidence="7">alpha-1,2-Mannosidase</fullName>
        <ecNumber evidence="7">3.2.1.-</ecNumber>
    </recommendedName>
</protein>
<dbReference type="EMBL" id="CAJPDQ010000012">
    <property type="protein sequence ID" value="CAF9917374.1"/>
    <property type="molecule type" value="Genomic_DNA"/>
</dbReference>
<dbReference type="GO" id="GO:0016020">
    <property type="term" value="C:membrane"/>
    <property type="evidence" value="ECO:0007669"/>
    <property type="project" value="InterPro"/>
</dbReference>
<dbReference type="OrthoDB" id="10052040at2759"/>
<dbReference type="Gene3D" id="1.50.10.10">
    <property type="match status" value="3"/>
</dbReference>
<name>A0A8H3F3H8_9LECA</name>
<dbReference type="GO" id="GO:0005783">
    <property type="term" value="C:endoplasmic reticulum"/>
    <property type="evidence" value="ECO:0007669"/>
    <property type="project" value="TreeGrafter"/>
</dbReference>
<comment type="pathway">
    <text evidence="2">Protein modification; protein glycosylation.</text>
</comment>
<feature type="region of interest" description="Disordered" evidence="8">
    <location>
        <begin position="762"/>
        <end position="804"/>
    </location>
</feature>
<keyword evidence="5" id="KW-1015">Disulfide bond</keyword>
<feature type="compositionally biased region" description="Polar residues" evidence="8">
    <location>
        <begin position="405"/>
        <end position="424"/>
    </location>
</feature>
<proteinExistence type="inferred from homology"/>
<feature type="compositionally biased region" description="Basic and acidic residues" evidence="8">
    <location>
        <begin position="762"/>
        <end position="783"/>
    </location>
</feature>
<reference evidence="9" key="1">
    <citation type="submission" date="2021-03" db="EMBL/GenBank/DDBJ databases">
        <authorList>
            <person name="Tagirdzhanova G."/>
        </authorList>
    </citation>
    <scope>NUCLEOTIDE SEQUENCE</scope>
</reference>
<keyword evidence="6" id="KW-0106">Calcium</keyword>
<evidence type="ECO:0000256" key="1">
    <source>
        <dbReference type="ARBA" id="ARBA00001913"/>
    </source>
</evidence>
<comment type="cofactor">
    <cofactor evidence="1 6">
        <name>Ca(2+)</name>
        <dbReference type="ChEBI" id="CHEBI:29108"/>
    </cofactor>
</comment>
<dbReference type="InterPro" id="IPR012341">
    <property type="entry name" value="6hp_glycosidase-like_sf"/>
</dbReference>
<evidence type="ECO:0000256" key="4">
    <source>
        <dbReference type="ARBA" id="ARBA00022801"/>
    </source>
</evidence>
<sequence length="960" mass="107771">MPRRRYRAFIVLAFCITFALYRYTTVQEWEAATSSSVEKLKSYAGQSYKDTSDALDTTKSQTAKEYTQGSTAQIDSNILPPIAKPIGDWELGQKQSATTQKPIAEGTPKVMITPTSSPTPGRHFGLSGQGRLDAPPPLGNDIPVIHWEHLPEHFPLPKESIIALPTDTPKPIAKLQHVFKSETAKEKSDREQKQAEIKAAFQHSWKGYKDNAWLHDELRPVNGDNRDTFCGWGATLVDALDTLWIMGLEKEFIEATEALEKIDFTTTTRTDIPLFETTIRYLGGLLSAYDVSGAKHKIILSKAQELGNILISAFDTPNRMPIMYYNWRPTFAKNPHRAGTRTVLAELGSLSMEFTRLAQLTGEDKYYDAIARITNELQIMQPTTLLPGLWPEQIDTSGCQKTISISTESSGHSRNSFDQTNASNGFGGKGGKLPGGKRVVLDALQKRQLYSDDDEIEEVHKGLEAGAPITPRPYEDDAPTENDDAKKLASPASKNDVPKIESLSEVKDTKVAVSPVSSPIVAAKAGVIPPGAMAGSDEFSPPITREKVDCLAQGLTSPPHAWSEDFKFGGAADSTYEYLPKMHLLLGGQVAQYGEMYEKAIDAANKYLLFRAMIQDEKREILVLGGAKVKEGWLEYPEGNFTLSPEQSHLLCFAGGMYAMGSKIFKREQDFEIAKKITDGCIWSYENMASGIMPESMDLIPCPSRTNCPWNETLWTETLDPYWREREENRLQAQANTMPYRGYAASDEDGLDAADFRVRKFEGDQGKEIEIPNEDPLQRRASDEEAQQSASPTGLAMSKPTETSDMDVEQEALHNMFPTHEEYVKELMENSRLPKGVPSIRSRGYILRPEAIESVFIMYRMTGDEYWREKGWKMWQAISRETKAEFGHSAIKDVTRAEYEYNHSNEMESFWLAETLKYFYLLFSPPDTISLDDWVFNTEAHPFKRPSHVKERASLVKPIR</sequence>
<evidence type="ECO:0000256" key="5">
    <source>
        <dbReference type="ARBA" id="ARBA00023157"/>
    </source>
</evidence>
<dbReference type="PANTHER" id="PTHR11742:SF103">
    <property type="entry name" value="ENDOPLASMIC RETICULUM MANNOSIDASE MNL2-RELATED"/>
    <property type="match status" value="1"/>
</dbReference>
<dbReference type="InterPro" id="IPR050749">
    <property type="entry name" value="Glycosyl_Hydrolase_47"/>
</dbReference>
<organism evidence="9 10">
    <name type="scientific">Gomphillus americanus</name>
    <dbReference type="NCBI Taxonomy" id="1940652"/>
    <lineage>
        <taxon>Eukaryota</taxon>
        <taxon>Fungi</taxon>
        <taxon>Dikarya</taxon>
        <taxon>Ascomycota</taxon>
        <taxon>Pezizomycotina</taxon>
        <taxon>Lecanoromycetes</taxon>
        <taxon>OSLEUM clade</taxon>
        <taxon>Ostropomycetidae</taxon>
        <taxon>Ostropales</taxon>
        <taxon>Graphidaceae</taxon>
        <taxon>Gomphilloideae</taxon>
        <taxon>Gomphillus</taxon>
    </lineage>
</organism>
<comment type="similarity">
    <text evidence="3 7">Belongs to the glycosyl hydrolase 47 family.</text>
</comment>
<dbReference type="UniPathway" id="UPA00378"/>
<evidence type="ECO:0000313" key="9">
    <source>
        <dbReference type="EMBL" id="CAF9917374.1"/>
    </source>
</evidence>
<keyword evidence="6" id="KW-0479">Metal-binding</keyword>
<feature type="region of interest" description="Disordered" evidence="8">
    <location>
        <begin position="405"/>
        <end position="432"/>
    </location>
</feature>
<keyword evidence="4 7" id="KW-0378">Hydrolase</keyword>
<keyword evidence="10" id="KW-1185">Reference proteome</keyword>
<dbReference type="InterPro" id="IPR001382">
    <property type="entry name" value="Glyco_hydro_47"/>
</dbReference>
<dbReference type="GO" id="GO:0005975">
    <property type="term" value="P:carbohydrate metabolic process"/>
    <property type="evidence" value="ECO:0007669"/>
    <property type="project" value="InterPro"/>
</dbReference>
<evidence type="ECO:0000313" key="10">
    <source>
        <dbReference type="Proteomes" id="UP000664169"/>
    </source>
</evidence>
<keyword evidence="7" id="KW-0326">Glycosidase</keyword>
<dbReference type="Pfam" id="PF01532">
    <property type="entry name" value="Glyco_hydro_47"/>
    <property type="match status" value="1"/>
</dbReference>
<evidence type="ECO:0000256" key="3">
    <source>
        <dbReference type="ARBA" id="ARBA00007658"/>
    </source>
</evidence>
<feature type="region of interest" description="Disordered" evidence="8">
    <location>
        <begin position="461"/>
        <end position="500"/>
    </location>
</feature>
<dbReference type="PRINTS" id="PR00747">
    <property type="entry name" value="GLYHDRLASE47"/>
</dbReference>
<dbReference type="GO" id="GO:0004571">
    <property type="term" value="F:mannosyl-oligosaccharide 1,2-alpha-mannosidase activity"/>
    <property type="evidence" value="ECO:0007669"/>
    <property type="project" value="InterPro"/>
</dbReference>
<dbReference type="EC" id="3.2.1.-" evidence="7"/>
<dbReference type="GO" id="GO:0005509">
    <property type="term" value="F:calcium ion binding"/>
    <property type="evidence" value="ECO:0007669"/>
    <property type="project" value="InterPro"/>
</dbReference>
<evidence type="ECO:0000256" key="2">
    <source>
        <dbReference type="ARBA" id="ARBA00004922"/>
    </source>
</evidence>
<dbReference type="AlphaFoldDB" id="A0A8H3F3H8"/>
<evidence type="ECO:0000256" key="8">
    <source>
        <dbReference type="SAM" id="MobiDB-lite"/>
    </source>
</evidence>
<evidence type="ECO:0000256" key="7">
    <source>
        <dbReference type="RuleBase" id="RU361193"/>
    </source>
</evidence>
<dbReference type="InterPro" id="IPR036026">
    <property type="entry name" value="Seven-hairpin_glycosidases"/>
</dbReference>
<accession>A0A8H3F3H8</accession>
<gene>
    <name evidence="9" type="ORF">GOMPHAMPRED_001229</name>
</gene>
<dbReference type="SUPFAM" id="SSF48225">
    <property type="entry name" value="Seven-hairpin glycosidases"/>
    <property type="match status" value="1"/>
</dbReference>
<feature type="binding site" evidence="6">
    <location>
        <position position="938"/>
    </location>
    <ligand>
        <name>Ca(2+)</name>
        <dbReference type="ChEBI" id="CHEBI:29108"/>
    </ligand>
</feature>